<dbReference type="PANTHER" id="PTHR30621">
    <property type="entry name" value="GLUTAMINE SYNTHETASE ADENYLYLTRANSFERASE"/>
    <property type="match status" value="1"/>
</dbReference>
<dbReference type="InterPro" id="IPR013546">
    <property type="entry name" value="PII_UdlTrfase/GS_AdlTrfase"/>
</dbReference>
<proteinExistence type="predicted"/>
<dbReference type="Gene3D" id="1.20.120.1510">
    <property type="match status" value="1"/>
</dbReference>
<dbReference type="RefSeq" id="WP_242604198.1">
    <property type="nucleotide sequence ID" value="NZ_CAAAHO010000002.1"/>
</dbReference>
<feature type="domain" description="PII-uridylyltransferase/Glutamine-synthetase adenylyltransferase" evidence="8">
    <location>
        <begin position="807"/>
        <end position="881"/>
    </location>
</feature>
<feature type="domain" description="Glutamate-ammonia ligase adenylyltransferase repeated" evidence="7">
    <location>
        <begin position="546"/>
        <end position="778"/>
    </location>
</feature>
<evidence type="ECO:0000256" key="6">
    <source>
        <dbReference type="ARBA" id="ARBA00023268"/>
    </source>
</evidence>
<protein>
    <submittedName>
        <fullName evidence="9">Adenylyl transferase</fullName>
        <ecNumber evidence="9">2.7.7.42</ecNumber>
    </submittedName>
</protein>
<keyword evidence="10" id="KW-1185">Reference proteome</keyword>
<gene>
    <name evidence="9" type="primary">glnE</name>
    <name evidence="9" type="ORF">NCTC13315_02076</name>
</gene>
<evidence type="ECO:0000313" key="9">
    <source>
        <dbReference type="EMBL" id="STX29533.1"/>
    </source>
</evidence>
<dbReference type="InterPro" id="IPR005190">
    <property type="entry name" value="GlnE_rpt_dom"/>
</dbReference>
<feature type="domain" description="PII-uridylyltransferase/Glutamine-synthetase adenylyltransferase" evidence="8">
    <location>
        <begin position="289"/>
        <end position="422"/>
    </location>
</feature>
<dbReference type="SUPFAM" id="SSF81301">
    <property type="entry name" value="Nucleotidyltransferase"/>
    <property type="match status" value="2"/>
</dbReference>
<dbReference type="InterPro" id="IPR043519">
    <property type="entry name" value="NT_sf"/>
</dbReference>
<keyword evidence="6" id="KW-0511">Multifunctional enzyme</keyword>
<sequence>MLIIPTILQANQSFFAKHFSNLDHPLREAVRTLLLISDYALRQITILETLLNQDDCKTAFNLVDYINFLQDLPAHSNQQFAHAIRKFRHYHFLRLLLREQGGLADTVETMTAWSECADALILRTLNYCQQEMVQRYGNPMDEAGKAAELYVLAMGKLGGQELNYSSDIDLIMAYSASGYTNGKESVTNQYFFTKVVQLFIKLMQDVTEDGFVFRIDLRLRPNGESGALVSSLAAMETYYQEQGRDWERYAMVKARLIGSATQVSEGFQKLITPFVYRRYIDFSVIESLRSMKSMIEREVQLNPNLDDIKRGLGGIREIEFIVQSIQLIRGGRLPLLRQTNLLNALDVLKAEKLFSRVNILKQAYLFLRKLENCLQSENDQQVHSLPKDAIKQAKIALAMGFVSWDSLVKILQRFQKIIRNLFLSMLQQAVDYEDSDRLLNNQLSNVWQGHVESTMAINLLASLGYQDSQRCYQLISNFRHSPRCRRLNQAARIRLDRFMVLLLKELAKVSNTEEILLNVIHLLENIVSRSAYITLFNENPHALKELFFWFTNSKFNTSLLVNHPFLLEILLDQAPNWQPFSRKQLQQKLAKQLAESNDIEYQEDLLRQFKLTNWLLVARAELLGYVNAWQSAYFLSNVAEVIVEQVVSLACQTLSKRYPQINEIKSHFAIIAYGKLGSHEMNYNSDLDLVFIYDNPAQIEGLTRLTQKILHMLTMRSQAGVLYQVDTRLRPSGEAGLLVSAFNSFIEYQQNHAWLWEHQALIRARVIVGRPTIYTKFRQLKQHILAMPRPKEVVFAEIKAMRQKINRNLKIDDKIKYMPGGLIDLEFFVQCLVLTHPTAVLSKYTHTLDLLKQLVKLEIIQMNEFKILSNAYKLYHKLLHQSVLASLHLTNELEICKAVLAISQFHDDDTSPYKS</sequence>
<feature type="domain" description="Glutamate-ammonia ligase adenylyltransferase repeated" evidence="7">
    <location>
        <begin position="35"/>
        <end position="268"/>
    </location>
</feature>
<dbReference type="Pfam" id="PF03710">
    <property type="entry name" value="GlnE"/>
    <property type="match status" value="2"/>
</dbReference>
<evidence type="ECO:0000256" key="3">
    <source>
        <dbReference type="ARBA" id="ARBA00022741"/>
    </source>
</evidence>
<keyword evidence="1 9" id="KW-0808">Transferase</keyword>
<dbReference type="Gene3D" id="1.20.120.330">
    <property type="entry name" value="Nucleotidyltransferases domain 2"/>
    <property type="match status" value="2"/>
</dbReference>
<evidence type="ECO:0000256" key="2">
    <source>
        <dbReference type="ARBA" id="ARBA00022695"/>
    </source>
</evidence>
<keyword evidence="2 9" id="KW-0548">Nucleotidyltransferase</keyword>
<dbReference type="GO" id="GO:0005829">
    <property type="term" value="C:cytosol"/>
    <property type="evidence" value="ECO:0007669"/>
    <property type="project" value="TreeGrafter"/>
</dbReference>
<dbReference type="EC" id="2.7.7.42" evidence="9"/>
<dbReference type="EMBL" id="UGNV01000001">
    <property type="protein sequence ID" value="STX29533.1"/>
    <property type="molecule type" value="Genomic_DNA"/>
</dbReference>
<evidence type="ECO:0000256" key="1">
    <source>
        <dbReference type="ARBA" id="ARBA00022679"/>
    </source>
</evidence>
<keyword evidence="5" id="KW-0460">Magnesium</keyword>
<dbReference type="GO" id="GO:0005524">
    <property type="term" value="F:ATP binding"/>
    <property type="evidence" value="ECO:0007669"/>
    <property type="project" value="UniProtKB-KW"/>
</dbReference>
<evidence type="ECO:0000313" key="10">
    <source>
        <dbReference type="Proteomes" id="UP000254968"/>
    </source>
</evidence>
<dbReference type="NCBIfam" id="NF008292">
    <property type="entry name" value="PRK11072.1"/>
    <property type="match status" value="1"/>
</dbReference>
<dbReference type="Gene3D" id="3.30.460.10">
    <property type="entry name" value="Beta Polymerase, domain 2"/>
    <property type="match status" value="2"/>
</dbReference>
<evidence type="ECO:0000256" key="5">
    <source>
        <dbReference type="ARBA" id="ARBA00022842"/>
    </source>
</evidence>
<name>A0A378I3F6_9GAMM</name>
<dbReference type="PANTHER" id="PTHR30621:SF0">
    <property type="entry name" value="BIFUNCTIONAL GLUTAMINE SYNTHETASE ADENYLYLTRANSFERASE_ADENYLYL-REMOVING ENZYME"/>
    <property type="match status" value="1"/>
</dbReference>
<evidence type="ECO:0000256" key="4">
    <source>
        <dbReference type="ARBA" id="ARBA00022840"/>
    </source>
</evidence>
<dbReference type="GO" id="GO:0008882">
    <property type="term" value="F:[glutamate-ammonia-ligase] adenylyltransferase activity"/>
    <property type="evidence" value="ECO:0007669"/>
    <property type="project" value="UniProtKB-EC"/>
</dbReference>
<reference evidence="9 10" key="1">
    <citation type="submission" date="2018-06" db="EMBL/GenBank/DDBJ databases">
        <authorList>
            <consortium name="Pathogen Informatics"/>
            <person name="Doyle S."/>
        </authorList>
    </citation>
    <scope>NUCLEOTIDE SEQUENCE [LARGE SCALE GENOMIC DNA]</scope>
    <source>
        <strain evidence="9 10">NCTC13315</strain>
    </source>
</reference>
<dbReference type="CDD" id="cd05401">
    <property type="entry name" value="NT_GlnE_GlnD_like"/>
    <property type="match status" value="2"/>
</dbReference>
<dbReference type="InterPro" id="IPR023057">
    <property type="entry name" value="GlnE"/>
</dbReference>
<dbReference type="FunFam" id="1.20.120.330:FF:000005">
    <property type="entry name" value="Bifunctional glutamine synthetase adenylyltransferase/adenylyl-removing enzyme"/>
    <property type="match status" value="1"/>
</dbReference>
<dbReference type="SUPFAM" id="SSF81593">
    <property type="entry name" value="Nucleotidyltransferase substrate binding subunit/domain"/>
    <property type="match status" value="2"/>
</dbReference>
<evidence type="ECO:0000259" key="8">
    <source>
        <dbReference type="Pfam" id="PF08335"/>
    </source>
</evidence>
<accession>A0A378I3F6</accession>
<organism evidence="9 10">
    <name type="scientific">Legionella beliardensis</name>
    <dbReference type="NCBI Taxonomy" id="91822"/>
    <lineage>
        <taxon>Bacteria</taxon>
        <taxon>Pseudomonadati</taxon>
        <taxon>Pseudomonadota</taxon>
        <taxon>Gammaproteobacteria</taxon>
        <taxon>Legionellales</taxon>
        <taxon>Legionellaceae</taxon>
        <taxon>Legionella</taxon>
    </lineage>
</organism>
<dbReference type="AlphaFoldDB" id="A0A378I3F6"/>
<dbReference type="Proteomes" id="UP000254968">
    <property type="component" value="Unassembled WGS sequence"/>
</dbReference>
<dbReference type="GO" id="GO:0000820">
    <property type="term" value="P:regulation of glutamine family amino acid metabolic process"/>
    <property type="evidence" value="ECO:0007669"/>
    <property type="project" value="TreeGrafter"/>
</dbReference>
<keyword evidence="4" id="KW-0067">ATP-binding</keyword>
<keyword evidence="3" id="KW-0547">Nucleotide-binding</keyword>
<dbReference type="Pfam" id="PF08335">
    <property type="entry name" value="GlnD_UR_UTase"/>
    <property type="match status" value="2"/>
</dbReference>
<evidence type="ECO:0000259" key="7">
    <source>
        <dbReference type="Pfam" id="PF03710"/>
    </source>
</evidence>